<reference evidence="9 10" key="1">
    <citation type="submission" date="2017-09" db="EMBL/GenBank/DDBJ databases">
        <title>Depth-based differentiation of microbial function through sediment-hosted aquifers and enrichment of novel symbionts in the deep terrestrial subsurface.</title>
        <authorList>
            <person name="Probst A.J."/>
            <person name="Ladd B."/>
            <person name="Jarett J.K."/>
            <person name="Geller-Mcgrath D.E."/>
            <person name="Sieber C.M."/>
            <person name="Emerson J.B."/>
            <person name="Anantharaman K."/>
            <person name="Thomas B.C."/>
            <person name="Malmstrom R."/>
            <person name="Stieglmeier M."/>
            <person name="Klingl A."/>
            <person name="Woyke T."/>
            <person name="Ryan C.M."/>
            <person name="Banfield J.F."/>
        </authorList>
    </citation>
    <scope>NUCLEOTIDE SEQUENCE [LARGE SCALE GENOMIC DNA]</scope>
    <source>
        <strain evidence="9">CG11_big_fil_rev_8_21_14_0_20_45_26</strain>
    </source>
</reference>
<comment type="similarity">
    <text evidence="2">Belongs to the MreD family.</text>
</comment>
<comment type="subcellular location">
    <subcellularLocation>
        <location evidence="1">Cell membrane</location>
        <topology evidence="1">Multi-pass membrane protein</topology>
    </subcellularLocation>
</comment>
<evidence type="ECO:0000256" key="2">
    <source>
        <dbReference type="ARBA" id="ARBA00007776"/>
    </source>
</evidence>
<keyword evidence="6 8" id="KW-1133">Transmembrane helix</keyword>
<dbReference type="EMBL" id="PCVY01000049">
    <property type="protein sequence ID" value="PIQ86162.1"/>
    <property type="molecule type" value="Genomic_DNA"/>
</dbReference>
<dbReference type="NCBIfam" id="TIGR03426">
    <property type="entry name" value="shape_MreD"/>
    <property type="match status" value="1"/>
</dbReference>
<gene>
    <name evidence="9" type="primary">mreD</name>
    <name evidence="9" type="ORF">COV74_05645</name>
</gene>
<evidence type="ECO:0000313" key="10">
    <source>
        <dbReference type="Proteomes" id="UP000230859"/>
    </source>
</evidence>
<evidence type="ECO:0000256" key="5">
    <source>
        <dbReference type="ARBA" id="ARBA00022960"/>
    </source>
</evidence>
<evidence type="ECO:0000256" key="3">
    <source>
        <dbReference type="ARBA" id="ARBA00022475"/>
    </source>
</evidence>
<dbReference type="Proteomes" id="UP000230859">
    <property type="component" value="Unassembled WGS sequence"/>
</dbReference>
<evidence type="ECO:0000256" key="8">
    <source>
        <dbReference type="SAM" id="Phobius"/>
    </source>
</evidence>
<proteinExistence type="inferred from homology"/>
<evidence type="ECO:0000256" key="6">
    <source>
        <dbReference type="ARBA" id="ARBA00022989"/>
    </source>
</evidence>
<evidence type="ECO:0000256" key="4">
    <source>
        <dbReference type="ARBA" id="ARBA00022692"/>
    </source>
</evidence>
<organism evidence="9 10">
    <name type="scientific">Candidatus Abzuiibacterium crystallinum</name>
    <dbReference type="NCBI Taxonomy" id="1974748"/>
    <lineage>
        <taxon>Bacteria</taxon>
        <taxon>Pseudomonadati</taxon>
        <taxon>Candidatus Omnitrophota</taxon>
        <taxon>Candidatus Abzuiibacterium</taxon>
    </lineage>
</organism>
<dbReference type="GO" id="GO:0005886">
    <property type="term" value="C:plasma membrane"/>
    <property type="evidence" value="ECO:0007669"/>
    <property type="project" value="UniProtKB-SubCell"/>
</dbReference>
<feature type="transmembrane region" description="Helical" evidence="8">
    <location>
        <begin position="73"/>
        <end position="91"/>
    </location>
</feature>
<dbReference type="GO" id="GO:0008360">
    <property type="term" value="P:regulation of cell shape"/>
    <property type="evidence" value="ECO:0007669"/>
    <property type="project" value="UniProtKB-KW"/>
</dbReference>
<accession>A0A2H0LP03</accession>
<comment type="caution">
    <text evidence="9">The sequence shown here is derived from an EMBL/GenBank/DDBJ whole genome shotgun (WGS) entry which is preliminary data.</text>
</comment>
<dbReference type="InterPro" id="IPR007227">
    <property type="entry name" value="Cell_shape_determining_MreD"/>
</dbReference>
<feature type="transmembrane region" description="Helical" evidence="8">
    <location>
        <begin position="37"/>
        <end position="61"/>
    </location>
</feature>
<protein>
    <submittedName>
        <fullName evidence="9">Rod shape-determining protein MreD</fullName>
    </submittedName>
</protein>
<name>A0A2H0LP03_9BACT</name>
<evidence type="ECO:0000256" key="1">
    <source>
        <dbReference type="ARBA" id="ARBA00004651"/>
    </source>
</evidence>
<keyword evidence="5" id="KW-0133">Cell shape</keyword>
<evidence type="ECO:0000256" key="7">
    <source>
        <dbReference type="ARBA" id="ARBA00023136"/>
    </source>
</evidence>
<sequence>MIIKWFKWKIFFLAILFICIQMTLVHAMAVGRITPDLLLLWLAFYAFLIDYHWVVAWAFLLGLMKDLLVDSHFGLETISLIGGALVLYQIAKRFDRYSRLVHLWGTFVFCLVTLFIFAVLHSVVSERFVLNQDILIRILGITVYTTLISPVFFFIFRFVFKINPKKKQYELF</sequence>
<keyword evidence="4 8" id="KW-0812">Transmembrane</keyword>
<keyword evidence="7 8" id="KW-0472">Membrane</keyword>
<dbReference type="Pfam" id="PF04093">
    <property type="entry name" value="MreD"/>
    <property type="match status" value="1"/>
</dbReference>
<feature type="transmembrane region" description="Helical" evidence="8">
    <location>
        <begin position="103"/>
        <end position="124"/>
    </location>
</feature>
<dbReference type="AlphaFoldDB" id="A0A2H0LP03"/>
<evidence type="ECO:0000313" key="9">
    <source>
        <dbReference type="EMBL" id="PIQ86162.1"/>
    </source>
</evidence>
<feature type="transmembrane region" description="Helical" evidence="8">
    <location>
        <begin position="136"/>
        <end position="160"/>
    </location>
</feature>
<keyword evidence="3" id="KW-1003">Cell membrane</keyword>